<accession>Q1ASY9</accession>
<evidence type="ECO:0000256" key="5">
    <source>
        <dbReference type="ARBA" id="ARBA00022801"/>
    </source>
</evidence>
<dbReference type="Gene3D" id="3.20.20.140">
    <property type="entry name" value="Metal-dependent hydrolases"/>
    <property type="match status" value="1"/>
</dbReference>
<evidence type="ECO:0000256" key="1">
    <source>
        <dbReference type="ARBA" id="ARBA00004970"/>
    </source>
</evidence>
<dbReference type="AlphaFoldDB" id="Q1ASY9"/>
<feature type="domain" description="PHP" evidence="9">
    <location>
        <begin position="36"/>
        <end position="199"/>
    </location>
</feature>
<dbReference type="NCBIfam" id="NF005596">
    <property type="entry name" value="PRK07328.1"/>
    <property type="match status" value="1"/>
</dbReference>
<keyword evidence="6 8" id="KW-0368">Histidine biosynthesis</keyword>
<sequence length="270" mass="30399">MISLRRPSRRRGTEASGGCLIDYHLHVVAHDDRPMTVENILEYCRVAREKGIRQLGITEHDRYLEKVDLAAFQEARERSREVELRLGIEIDYVPGNEEEMERVATALPYDYVIGSVHRVDGEEIDIDPGAGIYERDTYELYAAYFANVRAAARSGLFDVIGHPDLIKIFRRFPQRDVTPLLEETAEAVAASGVVVDVNSAGLRKPVGEIYPSRAFLEMFYERGVPIILSSDAHAPGQVGAGYEESLRMVREVGYREVTTFRNGERGSLPL</sequence>
<dbReference type="HOGENOM" id="CLU_054611_2_0_11"/>
<dbReference type="PANTHER" id="PTHR21039:SF0">
    <property type="entry name" value="HISTIDINOL-PHOSPHATASE"/>
    <property type="match status" value="1"/>
</dbReference>
<gene>
    <name evidence="10" type="ordered locus">Rxyl_2572</name>
</gene>
<evidence type="ECO:0000313" key="10">
    <source>
        <dbReference type="EMBL" id="ABG05489.1"/>
    </source>
</evidence>
<dbReference type="PhylomeDB" id="Q1ASY9"/>
<comment type="pathway">
    <text evidence="1 8">Amino-acid biosynthesis; L-histidine biosynthesis; L-histidine from 5-phospho-alpha-D-ribose 1-diphosphate: step 8/9.</text>
</comment>
<proteinExistence type="inferred from homology"/>
<dbReference type="InterPro" id="IPR004013">
    <property type="entry name" value="PHP_dom"/>
</dbReference>
<dbReference type="SUPFAM" id="SSF89550">
    <property type="entry name" value="PHP domain-like"/>
    <property type="match status" value="1"/>
</dbReference>
<dbReference type="OrthoDB" id="6637113at2"/>
<evidence type="ECO:0000256" key="8">
    <source>
        <dbReference type="RuleBase" id="RU366003"/>
    </source>
</evidence>
<protein>
    <recommendedName>
        <fullName evidence="3 8">Histidinol-phosphatase</fullName>
        <shortName evidence="8">HolPase</shortName>
        <ecNumber evidence="3 8">3.1.3.15</ecNumber>
    </recommendedName>
</protein>
<dbReference type="Proteomes" id="UP000006637">
    <property type="component" value="Chromosome"/>
</dbReference>
<dbReference type="CDD" id="cd12110">
    <property type="entry name" value="PHP_HisPPase_Hisj_like"/>
    <property type="match status" value="1"/>
</dbReference>
<keyword evidence="11" id="KW-1185">Reference proteome</keyword>
<evidence type="ECO:0000256" key="7">
    <source>
        <dbReference type="ARBA" id="ARBA00049158"/>
    </source>
</evidence>
<dbReference type="GO" id="GO:0004401">
    <property type="term" value="F:histidinol-phosphatase activity"/>
    <property type="evidence" value="ECO:0007669"/>
    <property type="project" value="UniProtKB-UniRule"/>
</dbReference>
<dbReference type="Pfam" id="PF02811">
    <property type="entry name" value="PHP"/>
    <property type="match status" value="1"/>
</dbReference>
<organism evidence="10 11">
    <name type="scientific">Rubrobacter xylanophilus (strain DSM 9941 / JCM 11954 / NBRC 16129 / PRD-1)</name>
    <dbReference type="NCBI Taxonomy" id="266117"/>
    <lineage>
        <taxon>Bacteria</taxon>
        <taxon>Bacillati</taxon>
        <taxon>Actinomycetota</taxon>
        <taxon>Rubrobacteria</taxon>
        <taxon>Rubrobacterales</taxon>
        <taxon>Rubrobacteraceae</taxon>
        <taxon>Rubrobacter</taxon>
    </lineage>
</organism>
<dbReference type="STRING" id="266117.Rxyl_2572"/>
<dbReference type="GO" id="GO:0000105">
    <property type="term" value="P:L-histidine biosynthetic process"/>
    <property type="evidence" value="ECO:0007669"/>
    <property type="project" value="UniProtKB-UniRule"/>
</dbReference>
<comment type="catalytic activity">
    <reaction evidence="7 8">
        <text>L-histidinol phosphate + H2O = L-histidinol + phosphate</text>
        <dbReference type="Rhea" id="RHEA:14465"/>
        <dbReference type="ChEBI" id="CHEBI:15377"/>
        <dbReference type="ChEBI" id="CHEBI:43474"/>
        <dbReference type="ChEBI" id="CHEBI:57699"/>
        <dbReference type="ChEBI" id="CHEBI:57980"/>
        <dbReference type="EC" id="3.1.3.15"/>
    </reaction>
</comment>
<dbReference type="KEGG" id="rxy:Rxyl_2572"/>
<evidence type="ECO:0000256" key="3">
    <source>
        <dbReference type="ARBA" id="ARBA00013085"/>
    </source>
</evidence>
<evidence type="ECO:0000256" key="2">
    <source>
        <dbReference type="ARBA" id="ARBA00009152"/>
    </source>
</evidence>
<dbReference type="eggNOG" id="COG1387">
    <property type="taxonomic scope" value="Bacteria"/>
</dbReference>
<dbReference type="UniPathway" id="UPA00031">
    <property type="reaction ID" value="UER00013"/>
</dbReference>
<dbReference type="EC" id="3.1.3.15" evidence="3 8"/>
<name>Q1ASY9_RUBXD</name>
<dbReference type="GO" id="GO:0005737">
    <property type="term" value="C:cytoplasm"/>
    <property type="evidence" value="ECO:0007669"/>
    <property type="project" value="TreeGrafter"/>
</dbReference>
<dbReference type="InterPro" id="IPR010140">
    <property type="entry name" value="Histidinol_P_phosphatase_HisJ"/>
</dbReference>
<dbReference type="NCBIfam" id="TIGR01856">
    <property type="entry name" value="hisJ_fam"/>
    <property type="match status" value="1"/>
</dbReference>
<keyword evidence="5 8" id="KW-0378">Hydrolase</keyword>
<evidence type="ECO:0000256" key="4">
    <source>
        <dbReference type="ARBA" id="ARBA00022605"/>
    </source>
</evidence>
<dbReference type="PANTHER" id="PTHR21039">
    <property type="entry name" value="HISTIDINOL PHOSPHATASE-RELATED"/>
    <property type="match status" value="1"/>
</dbReference>
<evidence type="ECO:0000313" key="11">
    <source>
        <dbReference type="Proteomes" id="UP000006637"/>
    </source>
</evidence>
<keyword evidence="4 8" id="KW-0028">Amino-acid biosynthesis</keyword>
<reference evidence="10 11" key="1">
    <citation type="submission" date="2006-06" db="EMBL/GenBank/DDBJ databases">
        <title>Complete sequence of Rubrobacter xylanophilus DSM 9941.</title>
        <authorList>
            <consortium name="US DOE Joint Genome Institute"/>
            <person name="Copeland A."/>
            <person name="Lucas S."/>
            <person name="Lapidus A."/>
            <person name="Barry K."/>
            <person name="Detter J.C."/>
            <person name="Glavina del Rio T."/>
            <person name="Hammon N."/>
            <person name="Israni S."/>
            <person name="Dalin E."/>
            <person name="Tice H."/>
            <person name="Pitluck S."/>
            <person name="Munk A.C."/>
            <person name="Brettin T."/>
            <person name="Bruce D."/>
            <person name="Han C."/>
            <person name="Tapia R."/>
            <person name="Gilna P."/>
            <person name="Schmutz J."/>
            <person name="Larimer F."/>
            <person name="Land M."/>
            <person name="Hauser L."/>
            <person name="Kyrpides N."/>
            <person name="Lykidis A."/>
            <person name="da Costa M.S."/>
            <person name="Rainey F.A."/>
            <person name="Empadinhas N."/>
            <person name="Jolivet E."/>
            <person name="Battista J.R."/>
            <person name="Richardson P."/>
        </authorList>
    </citation>
    <scope>NUCLEOTIDE SEQUENCE [LARGE SCALE GENOMIC DNA]</scope>
    <source>
        <strain evidence="11">DSM 9941 / NBRC 16129 / PRD-1</strain>
    </source>
</reference>
<dbReference type="InterPro" id="IPR016195">
    <property type="entry name" value="Pol/histidinol_Pase-like"/>
</dbReference>
<comment type="similarity">
    <text evidence="2 8">Belongs to the PHP hydrolase family. HisK subfamily.</text>
</comment>
<dbReference type="EMBL" id="CP000386">
    <property type="protein sequence ID" value="ABG05489.1"/>
    <property type="molecule type" value="Genomic_DNA"/>
</dbReference>
<evidence type="ECO:0000259" key="9">
    <source>
        <dbReference type="Pfam" id="PF02811"/>
    </source>
</evidence>
<evidence type="ECO:0000256" key="6">
    <source>
        <dbReference type="ARBA" id="ARBA00023102"/>
    </source>
</evidence>